<dbReference type="KEGG" id="xba:C7S18_10565"/>
<reference evidence="2 3" key="2">
    <citation type="submission" date="2018-03" db="EMBL/GenBank/DDBJ databases">
        <authorList>
            <person name="Keele B.F."/>
        </authorList>
    </citation>
    <scope>NUCLEOTIDE SEQUENCE [LARGE SCALE GENOMIC DNA]</scope>
    <source>
        <strain evidence="2 3">D13</strain>
    </source>
</reference>
<dbReference type="EMBL" id="CP027860">
    <property type="protein sequence ID" value="AVP97613.1"/>
    <property type="molecule type" value="Genomic_DNA"/>
</dbReference>
<accession>A0A2P1PRY7</accession>
<organism evidence="2 3">
    <name type="scientific">Ahniella affigens</name>
    <dbReference type="NCBI Taxonomy" id="2021234"/>
    <lineage>
        <taxon>Bacteria</taxon>
        <taxon>Pseudomonadati</taxon>
        <taxon>Pseudomonadota</taxon>
        <taxon>Gammaproteobacteria</taxon>
        <taxon>Lysobacterales</taxon>
        <taxon>Rhodanobacteraceae</taxon>
        <taxon>Ahniella</taxon>
    </lineage>
</organism>
<sequence>MLLNSKKRLLAAMVGGLLMVQATQAALVVDESFRGGWYNPQQSGRGSMLDWLPTSKDGGVLFVATFTYDTTGKQYWFTTLVPLTDREFKKTNVDALSATGGTFGNDYTPTVAAPIGKVDFEAHSCNRITLSFTPNQGSNLVPVTLDLSRPDGVPSTCQYTHEFTTCPTGTTAVAGLARTCQLPSTITGTLRLTNDATYLIAGKTQVGSGRNTNPGTLIIEPGTQLQGKGGAIDYLVVNAGSKMFAEGTKENPIVFTGPTNVPGSWAGLVLAGNAADNTCRLSTACTFEADADVTYGGVSQVGGGNLVSDDADSSGVLKYVQIRYAGQEIRPNEELNALTMLGVGSGTTIENISVYAGKDDAFEWFGGAVNARNLVAIATEDDCLDTANGYRGRVQFAYCKQTATAASGSHGIESDNNGSSFDLLPRTQPKMANLTFIQSSTGDEAIRIRRGAAGNYFNVVAKDAPTECLNFNDNATFNASGSAANPIASGFLTMTGAAMGCNTNFELSGSDPFQVDAWFNIQAANLATNPAGLNMTGRYPNTGSPLLNTGVAVPNDAFFQRTSFKGAFDSSAATDWTQGWSYGVE</sequence>
<evidence type="ECO:0000313" key="3">
    <source>
        <dbReference type="Proteomes" id="UP000241074"/>
    </source>
</evidence>
<dbReference type="Proteomes" id="UP000241074">
    <property type="component" value="Chromosome"/>
</dbReference>
<reference evidence="2 3" key="1">
    <citation type="submission" date="2018-03" db="EMBL/GenBank/DDBJ databases">
        <title>Ahniella affigens gen. nov., sp. nov., a gammaproteobacterium isolated from sandy soil near a stream.</title>
        <authorList>
            <person name="Ko Y."/>
            <person name="Kim J.-H."/>
        </authorList>
    </citation>
    <scope>NUCLEOTIDE SEQUENCE [LARGE SCALE GENOMIC DNA]</scope>
    <source>
        <strain evidence="2 3">D13</strain>
    </source>
</reference>
<dbReference type="RefSeq" id="WP_106891533.1">
    <property type="nucleotide sequence ID" value="NZ_CP027860.1"/>
</dbReference>
<protein>
    <submittedName>
        <fullName evidence="2">Uncharacterized protein</fullName>
    </submittedName>
</protein>
<dbReference type="OrthoDB" id="237393at2"/>
<feature type="signal peptide" evidence="1">
    <location>
        <begin position="1"/>
        <end position="25"/>
    </location>
</feature>
<dbReference type="PANTHER" id="PTHR41339:SF1">
    <property type="entry name" value="SECRETED PROTEIN"/>
    <property type="match status" value="1"/>
</dbReference>
<dbReference type="AlphaFoldDB" id="A0A2P1PRY7"/>
<name>A0A2P1PRY7_9GAMM</name>
<dbReference type="PANTHER" id="PTHR41339">
    <property type="entry name" value="LIPL48"/>
    <property type="match status" value="1"/>
</dbReference>
<keyword evidence="3" id="KW-1185">Reference proteome</keyword>
<evidence type="ECO:0000313" key="2">
    <source>
        <dbReference type="EMBL" id="AVP97613.1"/>
    </source>
</evidence>
<feature type="chain" id="PRO_5015161716" evidence="1">
    <location>
        <begin position="26"/>
        <end position="585"/>
    </location>
</feature>
<evidence type="ECO:0000256" key="1">
    <source>
        <dbReference type="SAM" id="SignalP"/>
    </source>
</evidence>
<gene>
    <name evidence="2" type="ORF">C7S18_10565</name>
</gene>
<keyword evidence="1" id="KW-0732">Signal</keyword>
<proteinExistence type="predicted"/>